<dbReference type="Pfam" id="PF00231">
    <property type="entry name" value="ATP-synt"/>
    <property type="match status" value="1"/>
</dbReference>
<evidence type="ECO:0000256" key="3">
    <source>
        <dbReference type="ARBA" id="ARBA00007681"/>
    </source>
</evidence>
<evidence type="ECO:0000256" key="1">
    <source>
        <dbReference type="ARBA" id="ARBA00003456"/>
    </source>
</evidence>
<keyword evidence="4" id="KW-0813">Transport</keyword>
<gene>
    <name evidence="10" type="ORF">SAMN04488105_11733</name>
</gene>
<reference evidence="11" key="1">
    <citation type="submission" date="2016-10" db="EMBL/GenBank/DDBJ databases">
        <authorList>
            <person name="Varghese N."/>
            <person name="Submissions S."/>
        </authorList>
    </citation>
    <scope>NUCLEOTIDE SEQUENCE [LARGE SCALE GENOMIC DNA]</scope>
    <source>
        <strain evidence="11">DSM 10146</strain>
    </source>
</reference>
<keyword evidence="6" id="KW-0406">Ion transport</keyword>
<name>A0A1G7K4E0_9RHOB</name>
<dbReference type="PRINTS" id="PR00126">
    <property type="entry name" value="ATPASEGAMMA"/>
</dbReference>
<sequence>MTGRLAEVEARIGTVHKLASVISAMRGIAAARVQEAQRHAEGIRTYADTIGAAIGEAMPLLPDRDPPPRGTGADGREGRRAVILLAAEQGFAGTYNEQVFDAATPLLDGPHDLYIAGDRGLLVASERGLPVAWSGAMIAHPAQAATLATRLADVVFEALARAQVTAVSVVHAAPGTAGGAMQVLVRSLVPFDYDRFPPPPNAAPPETTLPAADLLSRLAEEYVFAELTEAAMLSFAAENAARMRAMIAAHDNVTGSLESLGSEARRLRQEGITDEIIELATGRQATR</sequence>
<evidence type="ECO:0000256" key="7">
    <source>
        <dbReference type="ARBA" id="ARBA00023136"/>
    </source>
</evidence>
<evidence type="ECO:0000256" key="9">
    <source>
        <dbReference type="ARBA" id="ARBA00023310"/>
    </source>
</evidence>
<keyword evidence="9" id="KW-0066">ATP synthesis</keyword>
<evidence type="ECO:0000256" key="6">
    <source>
        <dbReference type="ARBA" id="ARBA00023065"/>
    </source>
</evidence>
<dbReference type="Gene3D" id="3.40.1380.10">
    <property type="match status" value="1"/>
</dbReference>
<comment type="subcellular location">
    <subcellularLocation>
        <location evidence="2">Membrane</location>
        <topology evidence="2">Peripheral membrane protein</topology>
    </subcellularLocation>
</comment>
<comment type="similarity">
    <text evidence="3">Belongs to the ATPase gamma chain family.</text>
</comment>
<dbReference type="STRING" id="282683.SAMN04488105_11733"/>
<keyword evidence="5" id="KW-0375">Hydrogen ion transport</keyword>
<accession>A0A1G7K4E0</accession>
<protein>
    <submittedName>
        <fullName evidence="10">F-type H+-transporting ATPase subunit gamma</fullName>
    </submittedName>
</protein>
<dbReference type="InterPro" id="IPR000131">
    <property type="entry name" value="ATP_synth_F1_gsu"/>
</dbReference>
<dbReference type="AlphaFoldDB" id="A0A1G7K4E0"/>
<evidence type="ECO:0000313" key="11">
    <source>
        <dbReference type="Proteomes" id="UP000198994"/>
    </source>
</evidence>
<evidence type="ECO:0000256" key="4">
    <source>
        <dbReference type="ARBA" id="ARBA00022448"/>
    </source>
</evidence>
<evidence type="ECO:0000256" key="2">
    <source>
        <dbReference type="ARBA" id="ARBA00004170"/>
    </source>
</evidence>
<evidence type="ECO:0000256" key="8">
    <source>
        <dbReference type="ARBA" id="ARBA00023196"/>
    </source>
</evidence>
<organism evidence="10 11">
    <name type="scientific">Salipiger thiooxidans</name>
    <dbReference type="NCBI Taxonomy" id="282683"/>
    <lineage>
        <taxon>Bacteria</taxon>
        <taxon>Pseudomonadati</taxon>
        <taxon>Pseudomonadota</taxon>
        <taxon>Alphaproteobacteria</taxon>
        <taxon>Rhodobacterales</taxon>
        <taxon>Roseobacteraceae</taxon>
        <taxon>Salipiger</taxon>
    </lineage>
</organism>
<dbReference type="PANTHER" id="PTHR11693">
    <property type="entry name" value="ATP SYNTHASE GAMMA CHAIN"/>
    <property type="match status" value="1"/>
</dbReference>
<keyword evidence="11" id="KW-1185">Reference proteome</keyword>
<keyword evidence="8" id="KW-0139">CF(1)</keyword>
<dbReference type="InterPro" id="IPR035968">
    <property type="entry name" value="ATP_synth_F1_ATPase_gsu"/>
</dbReference>
<evidence type="ECO:0000313" key="10">
    <source>
        <dbReference type="EMBL" id="SDF32037.1"/>
    </source>
</evidence>
<dbReference type="SUPFAM" id="SSF52943">
    <property type="entry name" value="ATP synthase (F1-ATPase), gamma subunit"/>
    <property type="match status" value="1"/>
</dbReference>
<dbReference type="RefSeq" id="WP_089962896.1">
    <property type="nucleotide sequence ID" value="NZ_FNAV01000017.1"/>
</dbReference>
<proteinExistence type="inferred from homology"/>
<dbReference type="Gene3D" id="1.10.287.80">
    <property type="entry name" value="ATP synthase, gamma subunit, helix hairpin domain"/>
    <property type="match status" value="1"/>
</dbReference>
<dbReference type="Proteomes" id="UP000198994">
    <property type="component" value="Unassembled WGS sequence"/>
</dbReference>
<dbReference type="GO" id="GO:0046933">
    <property type="term" value="F:proton-transporting ATP synthase activity, rotational mechanism"/>
    <property type="evidence" value="ECO:0007669"/>
    <property type="project" value="InterPro"/>
</dbReference>
<evidence type="ECO:0000256" key="5">
    <source>
        <dbReference type="ARBA" id="ARBA00022781"/>
    </source>
</evidence>
<dbReference type="PANTHER" id="PTHR11693:SF22">
    <property type="entry name" value="ATP SYNTHASE SUBUNIT GAMMA, MITOCHONDRIAL"/>
    <property type="match status" value="1"/>
</dbReference>
<dbReference type="EMBL" id="FNAV01000017">
    <property type="protein sequence ID" value="SDF32037.1"/>
    <property type="molecule type" value="Genomic_DNA"/>
</dbReference>
<comment type="function">
    <text evidence="1">Produces ATP from ADP in the presence of a proton gradient across the membrane. The gamma chain is believed to be important in regulating ATPase activity and the flow of protons through the CF(0) complex.</text>
</comment>
<keyword evidence="7" id="KW-0472">Membrane</keyword>
<dbReference type="GO" id="GO:0045259">
    <property type="term" value="C:proton-transporting ATP synthase complex"/>
    <property type="evidence" value="ECO:0007669"/>
    <property type="project" value="UniProtKB-KW"/>
</dbReference>
<dbReference type="OrthoDB" id="6169121at2"/>